<dbReference type="InterPro" id="IPR050300">
    <property type="entry name" value="GDXG_lipolytic_enzyme"/>
</dbReference>
<proteinExistence type="predicted"/>
<dbReference type="AlphaFoldDB" id="A0A1D7XM20"/>
<dbReference type="PANTHER" id="PTHR48081:SF13">
    <property type="entry name" value="ALPHA_BETA HYDROLASE"/>
    <property type="match status" value="1"/>
</dbReference>
<dbReference type="Pfam" id="PF20434">
    <property type="entry name" value="BD-FAE"/>
    <property type="match status" value="1"/>
</dbReference>
<feature type="transmembrane region" description="Helical" evidence="2">
    <location>
        <begin position="7"/>
        <end position="26"/>
    </location>
</feature>
<reference evidence="5" key="1">
    <citation type="submission" date="2016-09" db="EMBL/GenBank/DDBJ databases">
        <title>Genomics of Clostridium taeniosporum, an organism which forms endospores with ribbon-like appendages.</title>
        <authorList>
            <person name="Walker J.R."/>
        </authorList>
    </citation>
    <scope>NUCLEOTIDE SEQUENCE [LARGE SCALE GENOMIC DNA]</scope>
    <source>
        <strain evidence="5">1/k</strain>
    </source>
</reference>
<keyword evidence="2" id="KW-0472">Membrane</keyword>
<dbReference type="RefSeq" id="WP_069680376.1">
    <property type="nucleotide sequence ID" value="NZ_CP017253.2"/>
</dbReference>
<accession>A0A1D7XM20</accession>
<dbReference type="Proteomes" id="UP000094652">
    <property type="component" value="Chromosome"/>
</dbReference>
<dbReference type="InterPro" id="IPR029058">
    <property type="entry name" value="AB_hydrolase_fold"/>
</dbReference>
<protein>
    <submittedName>
        <fullName evidence="4">Alpha/beta hydrolase</fullName>
    </submittedName>
</protein>
<dbReference type="STRING" id="394958.BGI42_11075"/>
<dbReference type="GO" id="GO:0016787">
    <property type="term" value="F:hydrolase activity"/>
    <property type="evidence" value="ECO:0007669"/>
    <property type="project" value="UniProtKB-KW"/>
</dbReference>
<dbReference type="KEGG" id="ctae:BGI42_11075"/>
<dbReference type="OrthoDB" id="24847at2"/>
<evidence type="ECO:0000259" key="3">
    <source>
        <dbReference type="Pfam" id="PF20434"/>
    </source>
</evidence>
<dbReference type="InterPro" id="IPR049492">
    <property type="entry name" value="BD-FAE-like_dom"/>
</dbReference>
<dbReference type="EMBL" id="CP017253">
    <property type="protein sequence ID" value="AOR24240.1"/>
    <property type="molecule type" value="Genomic_DNA"/>
</dbReference>
<evidence type="ECO:0000256" key="1">
    <source>
        <dbReference type="ARBA" id="ARBA00022801"/>
    </source>
</evidence>
<dbReference type="Gene3D" id="3.40.50.1820">
    <property type="entry name" value="alpha/beta hydrolase"/>
    <property type="match status" value="1"/>
</dbReference>
<dbReference type="SUPFAM" id="SSF53474">
    <property type="entry name" value="alpha/beta-Hydrolases"/>
    <property type="match status" value="1"/>
</dbReference>
<feature type="domain" description="BD-FAE-like" evidence="3">
    <location>
        <begin position="78"/>
        <end position="281"/>
    </location>
</feature>
<dbReference type="PANTHER" id="PTHR48081">
    <property type="entry name" value="AB HYDROLASE SUPERFAMILY PROTEIN C4A8.06C"/>
    <property type="match status" value="1"/>
</dbReference>
<evidence type="ECO:0000313" key="4">
    <source>
        <dbReference type="EMBL" id="AOR24240.1"/>
    </source>
</evidence>
<name>A0A1D7XM20_9CLOT</name>
<keyword evidence="5" id="KW-1185">Reference proteome</keyword>
<keyword evidence="2" id="KW-0812">Transmembrane</keyword>
<evidence type="ECO:0000313" key="5">
    <source>
        <dbReference type="Proteomes" id="UP000094652"/>
    </source>
</evidence>
<organism evidence="4 5">
    <name type="scientific">Clostridium taeniosporum</name>
    <dbReference type="NCBI Taxonomy" id="394958"/>
    <lineage>
        <taxon>Bacteria</taxon>
        <taxon>Bacillati</taxon>
        <taxon>Bacillota</taxon>
        <taxon>Clostridia</taxon>
        <taxon>Eubacteriales</taxon>
        <taxon>Clostridiaceae</taxon>
        <taxon>Clostridium</taxon>
    </lineage>
</organism>
<sequence>MNVIKKILKLSLIIILILSISLGIIFRKKIQLTYTIFKDIISLKNNFSLNNEFELSPIDNADYKDIVYKDANNVKLKLDIYKPSKKMYKTSPVLLYVHGGSWVYGDKSIPRAINPILDIFRDNGFTIISTEYELMRSNENFQKQVCDVKDTIRWIYKNSSKYNLNSNQIGIIGMSSGAHLSLMSAYSPDNEFTDDLDLANYPSKVKYVIDFFGPTNLNLLKTSGLNWDLTNILNSIKDKNLVASEFNPIKYVNSNIPKTLIIHSKNDSLVPYESSLELYNKCIEEKASVKLVSLEQTSHDMSIIFTQDIKDLTKEVLKFIVNNSPLY</sequence>
<keyword evidence="2" id="KW-1133">Transmembrane helix</keyword>
<evidence type="ECO:0000256" key="2">
    <source>
        <dbReference type="SAM" id="Phobius"/>
    </source>
</evidence>
<keyword evidence="1 4" id="KW-0378">Hydrolase</keyword>
<gene>
    <name evidence="4" type="ORF">BGI42_11075</name>
</gene>